<keyword evidence="10" id="KW-0805">Transcription regulation</keyword>
<evidence type="ECO:0000256" key="3">
    <source>
        <dbReference type="ARBA" id="ARBA00004604"/>
    </source>
</evidence>
<dbReference type="GO" id="GO:0005730">
    <property type="term" value="C:nucleolus"/>
    <property type="evidence" value="ECO:0007669"/>
    <property type="project" value="UniProtKB-SubCell"/>
</dbReference>
<dbReference type="AlphaFoldDB" id="A0A8X6NHB7"/>
<evidence type="ECO:0000256" key="11">
    <source>
        <dbReference type="ARBA" id="ARBA00023163"/>
    </source>
</evidence>
<dbReference type="SUPFAM" id="SSF53335">
    <property type="entry name" value="S-adenosyl-L-methionine-dependent methyltransferases"/>
    <property type="match status" value="1"/>
</dbReference>
<dbReference type="PANTHER" id="PTHR14741">
    <property type="entry name" value="S-ADENOSYLMETHIONINE-DEPENDENT METHYLTRANSFERASE RELATED"/>
    <property type="match status" value="1"/>
</dbReference>
<dbReference type="FunFam" id="3.40.50.150:FF:000066">
    <property type="entry name" value="Trimethylguanosine synthase 1"/>
    <property type="match status" value="1"/>
</dbReference>
<dbReference type="GO" id="GO:0071164">
    <property type="term" value="F:RNA cap trimethylguanosine synthase activity"/>
    <property type="evidence" value="ECO:0007669"/>
    <property type="project" value="TreeGrafter"/>
</dbReference>
<keyword evidence="12" id="KW-0539">Nucleus</keyword>
<evidence type="ECO:0000256" key="16">
    <source>
        <dbReference type="ARBA" id="ARBA00048763"/>
    </source>
</evidence>
<dbReference type="InterPro" id="IPR029063">
    <property type="entry name" value="SAM-dependent_MTases_sf"/>
</dbReference>
<keyword evidence="24" id="KW-1185">Reference proteome</keyword>
<dbReference type="GO" id="GO:0015030">
    <property type="term" value="C:Cajal body"/>
    <property type="evidence" value="ECO:0007669"/>
    <property type="project" value="UniProtKB-SubCell"/>
</dbReference>
<evidence type="ECO:0000256" key="13">
    <source>
        <dbReference type="ARBA" id="ARBA00025783"/>
    </source>
</evidence>
<proteinExistence type="inferred from homology"/>
<evidence type="ECO:0000313" key="23">
    <source>
        <dbReference type="EMBL" id="GFT13200.1"/>
    </source>
</evidence>
<dbReference type="Pfam" id="PF09445">
    <property type="entry name" value="Methyltransf_15"/>
    <property type="match status" value="1"/>
</dbReference>
<dbReference type="OrthoDB" id="194443at2759"/>
<comment type="subunit">
    <text evidence="20">May form homooligomers. Interacts with CREBBP/CBP, EED/WAIT1, EP300/P300, NCOA6/PRIP, PPARBP/PBP and SMN.</text>
</comment>
<evidence type="ECO:0000256" key="15">
    <source>
        <dbReference type="ARBA" id="ARBA00048740"/>
    </source>
</evidence>
<evidence type="ECO:0000256" key="5">
    <source>
        <dbReference type="ARBA" id="ARBA00022490"/>
    </source>
</evidence>
<evidence type="ECO:0000256" key="17">
    <source>
        <dbReference type="ARBA" id="ARBA00049075"/>
    </source>
</evidence>
<comment type="catalytic activity">
    <reaction evidence="17">
        <text>a 5'-end (N(7)-methyl 5'-triphosphoguanosine)-ribonucleoside in snRNA + S-adenosyl-L-methionine = a 5'-end (N(2),N(7)-dimethyl 5'-triphosphoguanosine)-ribonucleoside in snRNA + S-adenosyl-L-homocysteine + H(+)</text>
        <dbReference type="Rhea" id="RHEA:78471"/>
        <dbReference type="Rhea" id="RHEA-COMP:19085"/>
        <dbReference type="Rhea" id="RHEA-COMP:19087"/>
        <dbReference type="ChEBI" id="CHEBI:15378"/>
        <dbReference type="ChEBI" id="CHEBI:57856"/>
        <dbReference type="ChEBI" id="CHEBI:59789"/>
        <dbReference type="ChEBI" id="CHEBI:156461"/>
        <dbReference type="ChEBI" id="CHEBI:172880"/>
    </reaction>
    <physiologicalReaction direction="left-to-right" evidence="17">
        <dbReference type="Rhea" id="RHEA:78472"/>
    </physiologicalReaction>
</comment>
<evidence type="ECO:0000313" key="24">
    <source>
        <dbReference type="Proteomes" id="UP000887013"/>
    </source>
</evidence>
<comment type="similarity">
    <text evidence="13">Belongs to the methyltransferase superfamily. Trimethylguanosine synthase family.</text>
</comment>
<name>A0A8X6NHB7_NEPPI</name>
<gene>
    <name evidence="23" type="primary">Tgs1</name>
    <name evidence="23" type="ORF">NPIL_201271</name>
</gene>
<evidence type="ECO:0000256" key="22">
    <source>
        <dbReference type="ARBA" id="ARBA00081504"/>
    </source>
</evidence>
<evidence type="ECO:0000256" key="2">
    <source>
        <dbReference type="ARBA" id="ARBA00004496"/>
    </source>
</evidence>
<evidence type="ECO:0000256" key="19">
    <source>
        <dbReference type="ARBA" id="ARBA00057179"/>
    </source>
</evidence>
<sequence>MARSTYSNRQIKIEALFEDTNNVCLCSRVQLRDYGKQTWKEYYEDTEEENKDCFVSNNDAAEECEDSEIFSEDPELQAEYELMKSLGLPTSFGNKNWHRQKKQIQPEENHTNYRYDFDDYSEYCENGGYDFYMRGEGKTPTPKESYWDCDSDEMREEWHSYWERNGDNIIFDSWIQKYKDYISPNYFQDTFPNINFDEGSTQINIQDASQLSQINNKLQTMNFVESNSVSKEISNNPVLKSTGSAIEDSSISKNSLSNHENTEVLNTTEDILESDSNSDFTDSKVAKILNCYDPDYVTEVRNFSERYQTDDYEDLLNSACVKEYDNMFSLRNHLEEPKNNIPSTDEAWDDLWMQHRQEQHDHHFQSFKESFFNKNSSSSDESNEALETSKCDGCGRQNCYFCVANVDENGLLSELGLSVDGIVSNSVGHGSMLKNEQHDIENALSSQIFADDNTENCVLPTGENSEVKESQPMDISDNETPSQMPIKIKRDRASDCEDDDPPDEIIKDFGFVVKPAKSLKITKGRKRRKIKNSKRKCPFEMKTASKKEAKESLNNEILESLKSEEKGTSQEVAKISMDEEEFCVPDNPEFKKYWSQRYRLFSLFDEGIKLDKESWFSVTPEHIAYHIAERCACDVIVDAFCGAGGNSIQFAYTCHHVIAIDIDPKKIELAKNNAKVYGVDERIDFIVGDFFNIAPRLKADVVFLSPPWGGPSYLKDKEYNIDRIKPDIYKTFEVSSNITKNIAIFVPRNTVLNQLVQLAGEGNHVEIEQNALNKKVKTITAYYGDLVAAF</sequence>
<dbReference type="Gene3D" id="3.40.50.150">
    <property type="entry name" value="Vaccinia Virus protein VP39"/>
    <property type="match status" value="1"/>
</dbReference>
<evidence type="ECO:0000256" key="8">
    <source>
        <dbReference type="ARBA" id="ARBA00022679"/>
    </source>
</evidence>
<evidence type="ECO:0000256" key="14">
    <source>
        <dbReference type="ARBA" id="ARBA00047418"/>
    </source>
</evidence>
<dbReference type="PANTHER" id="PTHR14741:SF32">
    <property type="entry name" value="TRIMETHYLGUANOSINE SYNTHASE"/>
    <property type="match status" value="1"/>
</dbReference>
<keyword evidence="6" id="KW-0597">Phosphoprotein</keyword>
<comment type="caution">
    <text evidence="23">The sequence shown here is derived from an EMBL/GenBank/DDBJ whole genome shotgun (WGS) entry which is preliminary data.</text>
</comment>
<evidence type="ECO:0000256" key="10">
    <source>
        <dbReference type="ARBA" id="ARBA00023015"/>
    </source>
</evidence>
<dbReference type="EMBL" id="BMAW01057835">
    <property type="protein sequence ID" value="GFT13200.1"/>
    <property type="molecule type" value="Genomic_DNA"/>
</dbReference>
<evidence type="ECO:0000256" key="4">
    <source>
        <dbReference type="ARBA" id="ARBA00018517"/>
    </source>
</evidence>
<evidence type="ECO:0000256" key="12">
    <source>
        <dbReference type="ARBA" id="ARBA00023242"/>
    </source>
</evidence>
<comment type="catalytic activity">
    <reaction evidence="16">
        <text>a 5'-end (N(2),N(7)-dimethyl 5'-triphosphoguanosine)-ribonucleoside in snRNA + S-adenosyl-L-methionine = a 5'-end (N(2),N(2),N(7)-trimethyl 5'-triphosphoguanosine)-ribonucleoside in snRNA + S-adenosyl-L-homocysteine + H(+)</text>
        <dbReference type="Rhea" id="RHEA:78479"/>
        <dbReference type="Rhea" id="RHEA-COMP:19087"/>
        <dbReference type="Rhea" id="RHEA-COMP:19089"/>
        <dbReference type="ChEBI" id="CHEBI:15378"/>
        <dbReference type="ChEBI" id="CHEBI:57856"/>
        <dbReference type="ChEBI" id="CHEBI:59789"/>
        <dbReference type="ChEBI" id="CHEBI:167623"/>
        <dbReference type="ChEBI" id="CHEBI:172880"/>
    </reaction>
    <physiologicalReaction direction="left-to-right" evidence="16">
        <dbReference type="Rhea" id="RHEA:78480"/>
    </physiologicalReaction>
</comment>
<protein>
    <recommendedName>
        <fullName evidence="4">Trimethylguanosine synthase</fullName>
    </recommendedName>
    <alternativeName>
        <fullName evidence="18">Cap-specific guanine-N(2) methyltransferase</fullName>
    </alternativeName>
    <alternativeName>
        <fullName evidence="21">Nuclear receptor coactivator 6-interacting protein</fullName>
    </alternativeName>
    <alternativeName>
        <fullName evidence="22">PRIP-interacting protein with methyltransferase motif</fullName>
    </alternativeName>
</protein>
<comment type="catalytic activity">
    <reaction evidence="15">
        <text>a 5'-end (N(7)-methyl 5'-triphosphoguanosine)-ribonucleoside in snoRNA + S-adenosyl-L-methionine = a 5'-end (N(2),N(7)-dimethyl 5'-triphosphoguanosine)-ribonucleoside in snoRNA + S-adenosyl-L-homocysteine + H(+)</text>
        <dbReference type="Rhea" id="RHEA:78475"/>
        <dbReference type="Rhea" id="RHEA-COMP:19086"/>
        <dbReference type="Rhea" id="RHEA-COMP:19088"/>
        <dbReference type="ChEBI" id="CHEBI:15378"/>
        <dbReference type="ChEBI" id="CHEBI:57856"/>
        <dbReference type="ChEBI" id="CHEBI:59789"/>
        <dbReference type="ChEBI" id="CHEBI:156461"/>
        <dbReference type="ChEBI" id="CHEBI:172880"/>
    </reaction>
    <physiologicalReaction direction="left-to-right" evidence="15">
        <dbReference type="Rhea" id="RHEA:78476"/>
    </physiologicalReaction>
</comment>
<evidence type="ECO:0000256" key="1">
    <source>
        <dbReference type="ARBA" id="ARBA00004408"/>
    </source>
</evidence>
<dbReference type="GO" id="GO:0005737">
    <property type="term" value="C:cytoplasm"/>
    <property type="evidence" value="ECO:0007669"/>
    <property type="project" value="UniProtKB-SubCell"/>
</dbReference>
<keyword evidence="7" id="KW-0489">Methyltransferase</keyword>
<organism evidence="23 24">
    <name type="scientific">Nephila pilipes</name>
    <name type="common">Giant wood spider</name>
    <name type="synonym">Nephila maculata</name>
    <dbReference type="NCBI Taxonomy" id="299642"/>
    <lineage>
        <taxon>Eukaryota</taxon>
        <taxon>Metazoa</taxon>
        <taxon>Ecdysozoa</taxon>
        <taxon>Arthropoda</taxon>
        <taxon>Chelicerata</taxon>
        <taxon>Arachnida</taxon>
        <taxon>Araneae</taxon>
        <taxon>Araneomorphae</taxon>
        <taxon>Entelegynae</taxon>
        <taxon>Araneoidea</taxon>
        <taxon>Nephilidae</taxon>
        <taxon>Nephila</taxon>
    </lineage>
</organism>
<evidence type="ECO:0000256" key="20">
    <source>
        <dbReference type="ARBA" id="ARBA00064494"/>
    </source>
</evidence>
<keyword evidence="8" id="KW-0808">Transferase</keyword>
<comment type="subcellular location">
    <subcellularLocation>
        <location evidence="2">Cytoplasm</location>
    </subcellularLocation>
    <subcellularLocation>
        <location evidence="1">Nucleus</location>
        <location evidence="1">Cajal body</location>
    </subcellularLocation>
    <subcellularLocation>
        <location evidence="3">Nucleus</location>
        <location evidence="3">Nucleolus</location>
    </subcellularLocation>
</comment>
<evidence type="ECO:0000256" key="7">
    <source>
        <dbReference type="ARBA" id="ARBA00022603"/>
    </source>
</evidence>
<keyword evidence="11" id="KW-0804">Transcription</keyword>
<keyword evidence="9" id="KW-0949">S-adenosyl-L-methionine</keyword>
<evidence type="ECO:0000256" key="21">
    <source>
        <dbReference type="ARBA" id="ARBA00079339"/>
    </source>
</evidence>
<keyword evidence="5" id="KW-0963">Cytoplasm</keyword>
<comment type="function">
    <text evidence="19">Catalyzes the 2 serial methylation steps for the conversion of the 7-monomethylguanosine (m(7)G) caps of snRNAs and snoRNAs to a 2,2,7-trimethylguanosine (m(2,2,7)G) cap structure. The enzyme is specific for guanine, and N7 methylation must precede N2 methylation. Hypermethylation of the m7G cap of U snRNAs leads to their concentration in nuclear foci, their colocalization with coilin and the formation of canonical Cajal bodies (CBs). Plays a role in transcriptional regulation.</text>
</comment>
<evidence type="ECO:0000256" key="9">
    <source>
        <dbReference type="ARBA" id="ARBA00022691"/>
    </source>
</evidence>
<comment type="catalytic activity">
    <reaction evidence="14">
        <text>a 5'-end (N(2),N(7)-dimethyl 5'-triphosphoguanosine)-ribonucleoside in snoRNA + S-adenosyl-L-methionine = a 5'-end (N(2),N(2),N(7)-trimethyl 5'-triphosphoguanosine)-ribonucleoside in snoRNA + S-adenosyl-L-homocysteine + H(+)</text>
        <dbReference type="Rhea" id="RHEA:78507"/>
        <dbReference type="Rhea" id="RHEA-COMP:19088"/>
        <dbReference type="Rhea" id="RHEA-COMP:19090"/>
        <dbReference type="ChEBI" id="CHEBI:15378"/>
        <dbReference type="ChEBI" id="CHEBI:57856"/>
        <dbReference type="ChEBI" id="CHEBI:59789"/>
        <dbReference type="ChEBI" id="CHEBI:167623"/>
        <dbReference type="ChEBI" id="CHEBI:172880"/>
    </reaction>
    <physiologicalReaction direction="left-to-right" evidence="14">
        <dbReference type="Rhea" id="RHEA:78508"/>
    </physiologicalReaction>
</comment>
<dbReference type="Proteomes" id="UP000887013">
    <property type="component" value="Unassembled WGS sequence"/>
</dbReference>
<accession>A0A8X6NHB7</accession>
<evidence type="ECO:0000256" key="6">
    <source>
        <dbReference type="ARBA" id="ARBA00022553"/>
    </source>
</evidence>
<dbReference type="CDD" id="cd02440">
    <property type="entry name" value="AdoMet_MTases"/>
    <property type="match status" value="1"/>
</dbReference>
<reference evidence="23" key="1">
    <citation type="submission" date="2020-08" db="EMBL/GenBank/DDBJ databases">
        <title>Multicomponent nature underlies the extraordinary mechanical properties of spider dragline silk.</title>
        <authorList>
            <person name="Kono N."/>
            <person name="Nakamura H."/>
            <person name="Mori M."/>
            <person name="Yoshida Y."/>
            <person name="Ohtoshi R."/>
            <person name="Malay A.D."/>
            <person name="Moran D.A.P."/>
            <person name="Tomita M."/>
            <person name="Numata K."/>
            <person name="Arakawa K."/>
        </authorList>
    </citation>
    <scope>NUCLEOTIDE SEQUENCE</scope>
</reference>
<dbReference type="InterPro" id="IPR019012">
    <property type="entry name" value="RNA_cap_Gua-N2-MeTrfase"/>
</dbReference>
<evidence type="ECO:0000256" key="18">
    <source>
        <dbReference type="ARBA" id="ARBA00049790"/>
    </source>
</evidence>